<keyword evidence="5" id="KW-1185">Reference proteome</keyword>
<dbReference type="InterPro" id="IPR058488">
    <property type="entry name" value="DUF8175"/>
</dbReference>
<feature type="transmembrane region" description="Helical" evidence="2">
    <location>
        <begin position="21"/>
        <end position="41"/>
    </location>
</feature>
<accession>A0ABP6C8F8</accession>
<organism evidence="4 5">
    <name type="scientific">Streptomyces axinellae</name>
    <dbReference type="NCBI Taxonomy" id="552788"/>
    <lineage>
        <taxon>Bacteria</taxon>
        <taxon>Bacillati</taxon>
        <taxon>Actinomycetota</taxon>
        <taxon>Actinomycetes</taxon>
        <taxon>Kitasatosporales</taxon>
        <taxon>Streptomycetaceae</taxon>
        <taxon>Streptomyces</taxon>
    </lineage>
</organism>
<dbReference type="Proteomes" id="UP001501447">
    <property type="component" value="Unassembled WGS sequence"/>
</dbReference>
<feature type="compositionally biased region" description="Basic and acidic residues" evidence="1">
    <location>
        <begin position="66"/>
        <end position="79"/>
    </location>
</feature>
<proteinExistence type="predicted"/>
<dbReference type="EMBL" id="BAAARJ010000006">
    <property type="protein sequence ID" value="GAA2607779.1"/>
    <property type="molecule type" value="Genomic_DNA"/>
</dbReference>
<reference evidence="5" key="1">
    <citation type="journal article" date="2019" name="Int. J. Syst. Evol. Microbiol.">
        <title>The Global Catalogue of Microorganisms (GCM) 10K type strain sequencing project: providing services to taxonomists for standard genome sequencing and annotation.</title>
        <authorList>
            <consortium name="The Broad Institute Genomics Platform"/>
            <consortium name="The Broad Institute Genome Sequencing Center for Infectious Disease"/>
            <person name="Wu L."/>
            <person name="Ma J."/>
        </authorList>
    </citation>
    <scope>NUCLEOTIDE SEQUENCE [LARGE SCALE GENOMIC DNA]</scope>
    <source>
        <strain evidence="5">JCM 16373</strain>
    </source>
</reference>
<feature type="region of interest" description="Disordered" evidence="1">
    <location>
        <begin position="46"/>
        <end position="88"/>
    </location>
</feature>
<dbReference type="RefSeq" id="WP_344564588.1">
    <property type="nucleotide sequence ID" value="NZ_BAAARJ010000006.1"/>
</dbReference>
<keyword evidence="2" id="KW-0472">Membrane</keyword>
<keyword evidence="2" id="KW-1133">Transmembrane helix</keyword>
<evidence type="ECO:0000313" key="4">
    <source>
        <dbReference type="EMBL" id="GAA2607779.1"/>
    </source>
</evidence>
<evidence type="ECO:0000313" key="5">
    <source>
        <dbReference type="Proteomes" id="UP001501447"/>
    </source>
</evidence>
<gene>
    <name evidence="4" type="ORF">GCM10009863_21490</name>
</gene>
<dbReference type="Pfam" id="PF26526">
    <property type="entry name" value="DUF8175"/>
    <property type="match status" value="1"/>
</dbReference>
<evidence type="ECO:0000259" key="3">
    <source>
        <dbReference type="Pfam" id="PF26526"/>
    </source>
</evidence>
<comment type="caution">
    <text evidence="4">The sequence shown here is derived from an EMBL/GenBank/DDBJ whole genome shotgun (WGS) entry which is preliminary data.</text>
</comment>
<protein>
    <recommendedName>
        <fullName evidence="3">DUF8175 domain-containing protein</fullName>
    </recommendedName>
</protein>
<evidence type="ECO:0000256" key="2">
    <source>
        <dbReference type="SAM" id="Phobius"/>
    </source>
</evidence>
<feature type="domain" description="DUF8175" evidence="3">
    <location>
        <begin position="83"/>
        <end position="261"/>
    </location>
</feature>
<name>A0ABP6C8F8_9ACTN</name>
<evidence type="ECO:0000256" key="1">
    <source>
        <dbReference type="SAM" id="MobiDB-lite"/>
    </source>
</evidence>
<sequence>MFGRKKDVYEANDSPFYKQRSWVFSAVFLATVVFVSSLAYLTGSDGGSADAAAPPRKAVKGPLSTDDSKRDAPSDDQRPKGCSTEDEDAKYARISQNPQVAMPKAAPKDTAWKSLGLASVPTSPTAGPTRYNGAVWWCYSRTPMGAVMAAHSILTHMSSTDWRDVAEQQLVAGEGRDTFIEGRSNLPQSDAENQEPGVYTGFNVASYSKNAANVRILIKSSGGTLGTTTVSMRWSGGDWKVKPRANGELFSTSTGGGDGFVRWGAA</sequence>
<keyword evidence="2" id="KW-0812">Transmembrane</keyword>